<dbReference type="AlphaFoldDB" id="A0A2T5RHV7"/>
<evidence type="ECO:0000313" key="2">
    <source>
        <dbReference type="EMBL" id="PTV96841.1"/>
    </source>
</evidence>
<organism evidence="2 3">
    <name type="scientific">Halanaerobium saccharolyticum</name>
    <dbReference type="NCBI Taxonomy" id="43595"/>
    <lineage>
        <taxon>Bacteria</taxon>
        <taxon>Bacillati</taxon>
        <taxon>Bacillota</taxon>
        <taxon>Clostridia</taxon>
        <taxon>Halanaerobiales</taxon>
        <taxon>Halanaerobiaceae</taxon>
        <taxon>Halanaerobium</taxon>
    </lineage>
</organism>
<dbReference type="InterPro" id="IPR007809">
    <property type="entry name" value="FlgN-like"/>
</dbReference>
<sequence>MSDKLKKELLNILKEEKELYQKLFEIAEAKNEALVNNDTDKLVETVENDREVISEIEAKDQQRNDKIQEIKAEFEIELEKDSYSNLIKKLPAEWGETLNPIREELIELTDEFHNLNEQNQLLLTQALELNQLSFETIMENIKKEDTTYSKDAKVKKEQPRIINKKG</sequence>
<dbReference type="GO" id="GO:0044780">
    <property type="term" value="P:bacterial-type flagellum assembly"/>
    <property type="evidence" value="ECO:0007669"/>
    <property type="project" value="InterPro"/>
</dbReference>
<dbReference type="RefSeq" id="WP_108141213.1">
    <property type="nucleotide sequence ID" value="NZ_QAXS01000024.1"/>
</dbReference>
<dbReference type="EMBL" id="QAXS01000024">
    <property type="protein sequence ID" value="PTV96841.1"/>
    <property type="molecule type" value="Genomic_DNA"/>
</dbReference>
<keyword evidence="1" id="KW-1005">Bacterial flagellum biogenesis</keyword>
<reference evidence="2 3" key="1">
    <citation type="submission" date="2018-04" db="EMBL/GenBank/DDBJ databases">
        <title>Subsurface microbial communities from deep shales in Ohio and West Virginia, USA.</title>
        <authorList>
            <person name="Wrighton K."/>
        </authorList>
    </citation>
    <scope>NUCLEOTIDE SEQUENCE [LARGE SCALE GENOMIC DNA]</scope>
    <source>
        <strain evidence="2 3">WC1</strain>
    </source>
</reference>
<dbReference type="OrthoDB" id="2112181at2"/>
<evidence type="ECO:0000313" key="3">
    <source>
        <dbReference type="Proteomes" id="UP000244089"/>
    </source>
</evidence>
<name>A0A2T5RHV7_9FIRM</name>
<dbReference type="Pfam" id="PF05130">
    <property type="entry name" value="FlgN"/>
    <property type="match status" value="1"/>
</dbReference>
<dbReference type="Proteomes" id="UP000244089">
    <property type="component" value="Unassembled WGS sequence"/>
</dbReference>
<dbReference type="SUPFAM" id="SSF140566">
    <property type="entry name" value="FlgN-like"/>
    <property type="match status" value="1"/>
</dbReference>
<gene>
    <name evidence="2" type="ORF">C8C76_12440</name>
</gene>
<comment type="caution">
    <text evidence="2">The sequence shown here is derived from an EMBL/GenBank/DDBJ whole genome shotgun (WGS) entry which is preliminary data.</text>
</comment>
<dbReference type="Gene3D" id="1.20.58.300">
    <property type="entry name" value="FlgN-like"/>
    <property type="match status" value="1"/>
</dbReference>
<accession>A0A2T5RHV7</accession>
<dbReference type="InterPro" id="IPR036679">
    <property type="entry name" value="FlgN-like_sf"/>
</dbReference>
<evidence type="ECO:0000256" key="1">
    <source>
        <dbReference type="ARBA" id="ARBA00022795"/>
    </source>
</evidence>
<proteinExistence type="predicted"/>
<protein>
    <submittedName>
        <fullName evidence="2">FlgN protein</fullName>
    </submittedName>
</protein>